<dbReference type="AlphaFoldDB" id="K1YAM4"/>
<proteinExistence type="predicted"/>
<organism evidence="1">
    <name type="scientific">uncultured bacterium</name>
    <name type="common">gcode 4</name>
    <dbReference type="NCBI Taxonomy" id="1234023"/>
    <lineage>
        <taxon>Bacteria</taxon>
        <taxon>environmental samples</taxon>
    </lineage>
</organism>
<feature type="non-terminal residue" evidence="1">
    <location>
        <position position="456"/>
    </location>
</feature>
<accession>K1YAM4</accession>
<reference evidence="1" key="1">
    <citation type="journal article" date="2012" name="Science">
        <title>Fermentation, hydrogen, and sulfur metabolism in multiple uncultivated bacterial phyla.</title>
        <authorList>
            <person name="Wrighton K.C."/>
            <person name="Thomas B.C."/>
            <person name="Sharon I."/>
            <person name="Miller C.S."/>
            <person name="Castelle C.J."/>
            <person name="VerBerkmoes N.C."/>
            <person name="Wilkins M.J."/>
            <person name="Hettich R.L."/>
            <person name="Lipton M.S."/>
            <person name="Williams K.H."/>
            <person name="Long P.E."/>
            <person name="Banfield J.F."/>
        </authorList>
    </citation>
    <scope>NUCLEOTIDE SEQUENCE [LARGE SCALE GENOMIC DNA]</scope>
</reference>
<evidence type="ECO:0000313" key="1">
    <source>
        <dbReference type="EMBL" id="EKD29463.1"/>
    </source>
</evidence>
<sequence length="456" mass="51371">MLDWRSIISPSMSEQIKPHFEKQKLSASKEAGISFVETIEANRRYMQEQHKKGFVNMDQLEKFEKFAQESLEKYGTSAEEATKHFNEGRENVLRDTGIELSKERVIADFQLQLYYNHSIDRYTYKNQVFGQFRKGLIDGLIVGNYELVVMLKEHGSEVLTNLFSMETVRHMVSSLGESFVDVLTGDAYMKGKSIIAVILSTMGATAFLNLISRGALKAGISSMKSWVKRKISDAYTIHTPKIDALNLTSGRSFPKPQGKIVSYETSSVAKNTSVVTSAWVVSQTVASPEKITSHTASPEKIPHGIHLPKNTYEIHGNTLLLRSFSDISEAELEISLNLLIRDNNIKTLRLDSSISHDAQRQVANIVMRNHPLFEMMRLVHGNDVVNVTFGGIKDLNDLLGQKFVDDFVGGAVRREIITRFDTYSKGMMEQGQKSHNRLVRNDYKNLTPSFEGGTFS</sequence>
<dbReference type="EMBL" id="AMFJ01034397">
    <property type="protein sequence ID" value="EKD29463.1"/>
    <property type="molecule type" value="Genomic_DNA"/>
</dbReference>
<gene>
    <name evidence="1" type="ORF">ACD_78C00397G0003</name>
</gene>
<name>K1YAM4_9BACT</name>
<comment type="caution">
    <text evidence="1">The sequence shown here is derived from an EMBL/GenBank/DDBJ whole genome shotgun (WGS) entry which is preliminary data.</text>
</comment>
<protein>
    <submittedName>
        <fullName evidence="1">Uncharacterized protein</fullName>
    </submittedName>
</protein>